<dbReference type="PANTHER" id="PTHR34853">
    <property type="match status" value="1"/>
</dbReference>
<keyword evidence="2" id="KW-1185">Reference proteome</keyword>
<accession>A0ABV3USJ3</accession>
<evidence type="ECO:0000313" key="2">
    <source>
        <dbReference type="Proteomes" id="UP001558353"/>
    </source>
</evidence>
<evidence type="ECO:0000313" key="1">
    <source>
        <dbReference type="EMBL" id="MEX3528185.1"/>
    </source>
</evidence>
<dbReference type="EMBL" id="JAYWMA010000003">
    <property type="protein sequence ID" value="MEX3528185.1"/>
    <property type="molecule type" value="Genomic_DNA"/>
</dbReference>
<dbReference type="Pfam" id="PF03583">
    <property type="entry name" value="LIP"/>
    <property type="match status" value="1"/>
</dbReference>
<dbReference type="Gene3D" id="3.40.50.1820">
    <property type="entry name" value="alpha/beta hydrolase"/>
    <property type="match status" value="1"/>
</dbReference>
<dbReference type="Gene3D" id="1.10.260.130">
    <property type="match status" value="1"/>
</dbReference>
<dbReference type="PIRSF" id="PIRSF029171">
    <property type="entry name" value="Esterase_LipA"/>
    <property type="match status" value="1"/>
</dbReference>
<name>A0ABV3USJ3_9CORY</name>
<proteinExistence type="predicted"/>
<reference evidence="1 2" key="1">
    <citation type="journal article" date="2024" name="Fungal Genet. Biol.">
        <title>The porcine skin microbiome exhibits broad fungal antagonism.</title>
        <authorList>
            <person name="De La Cruz K.F."/>
            <person name="Townsend E.C."/>
            <person name="Alex Cheong J.Z."/>
            <person name="Salamzade R."/>
            <person name="Liu A."/>
            <person name="Sandstrom S."/>
            <person name="Davila E."/>
            <person name="Huang L."/>
            <person name="Xu K.H."/>
            <person name="Wu S.Y."/>
            <person name="Meudt J.J."/>
            <person name="Shanmuganayagam D."/>
            <person name="Gibson A.L.F."/>
            <person name="Kalan L.R."/>
        </authorList>
    </citation>
    <scope>NUCLEOTIDE SEQUENCE [LARGE SCALE GENOMIC DNA]</scope>
    <source>
        <strain evidence="1 2">LK2569</strain>
    </source>
</reference>
<sequence length="449" mass="44600">MGGSAAGAAPGRASSSPFRARTPVTAVLLAIGMMAVAGCSGGAGFEGAGPGSDSGADAPPAVEREPGAVITEMDLAVESPSVASARRIVYASTDAHGGPNVVSGSVLEPTAEWTGDGPRPLLVIAPGTQGAADNCAPSMTMHFGTAPPPPSRHFLDLGWAVAITDYEGLGTPGAHTYLVREAQGRAVLDMARASDELIGGFGSGGFGSGGIGSGGFGSGGFGSDGAAETPVAVFGFSQGGAASAAAAELAGDYAPEVNIRAVYAGGVPADLPSTAAEIDGSPLSGAMGYAINGLVAAYPEVGEEIDGMLNAEGRSFLDETATQCIGATLAMWGRRDSADFTVDGRSFAEHLGDGAGPGLRRAVGKQTLGTTAPGMPVFVTHNVEDDVIPVAGARRLVRDWCAAGANVTYSEVDEDLGDASHGLAWQLTADEAFGWLVSVMGGSGVPGNC</sequence>
<dbReference type="InterPro" id="IPR029058">
    <property type="entry name" value="AB_hydrolase_fold"/>
</dbReference>
<dbReference type="Proteomes" id="UP001558353">
    <property type="component" value="Unassembled WGS sequence"/>
</dbReference>
<dbReference type="InterPro" id="IPR005152">
    <property type="entry name" value="Lipase_secreted"/>
</dbReference>
<organism evidence="1 2">
    <name type="scientific">Corynebacterium xerosis</name>
    <dbReference type="NCBI Taxonomy" id="1725"/>
    <lineage>
        <taxon>Bacteria</taxon>
        <taxon>Bacillati</taxon>
        <taxon>Actinomycetota</taxon>
        <taxon>Actinomycetes</taxon>
        <taxon>Mycobacteriales</taxon>
        <taxon>Corynebacteriaceae</taxon>
        <taxon>Corynebacterium</taxon>
    </lineage>
</organism>
<dbReference type="SUPFAM" id="SSF53474">
    <property type="entry name" value="alpha/beta-Hydrolases"/>
    <property type="match status" value="1"/>
</dbReference>
<comment type="caution">
    <text evidence="1">The sequence shown here is derived from an EMBL/GenBank/DDBJ whole genome shotgun (WGS) entry which is preliminary data.</text>
</comment>
<gene>
    <name evidence="1" type="ORF">VVR64_03765</name>
</gene>
<protein>
    <submittedName>
        <fullName evidence="1">Lipase family protein</fullName>
    </submittedName>
</protein>
<dbReference type="PANTHER" id="PTHR34853:SF1">
    <property type="entry name" value="LIPASE 5"/>
    <property type="match status" value="1"/>
</dbReference>
<dbReference type="RefSeq" id="WP_368522131.1">
    <property type="nucleotide sequence ID" value="NZ_JAYWMA010000003.1"/>
</dbReference>